<sequence length="105" mass="12352">MYLVSVREFISYAENSYLMQIQPESSLRWPCSQHFHREPLPMKFLMENEEAEMTRLSISHAIAYQVRNCIQGLCDRARGRGGEHSSQYEDGFGAEKSLYGRREEW</sequence>
<organism evidence="1 2">
    <name type="scientific">Dendrobium nobile</name>
    <name type="common">Orchid</name>
    <dbReference type="NCBI Taxonomy" id="94219"/>
    <lineage>
        <taxon>Eukaryota</taxon>
        <taxon>Viridiplantae</taxon>
        <taxon>Streptophyta</taxon>
        <taxon>Embryophyta</taxon>
        <taxon>Tracheophyta</taxon>
        <taxon>Spermatophyta</taxon>
        <taxon>Magnoliopsida</taxon>
        <taxon>Liliopsida</taxon>
        <taxon>Asparagales</taxon>
        <taxon>Orchidaceae</taxon>
        <taxon>Epidendroideae</taxon>
        <taxon>Malaxideae</taxon>
        <taxon>Dendrobiinae</taxon>
        <taxon>Dendrobium</taxon>
    </lineage>
</organism>
<dbReference type="AlphaFoldDB" id="A0A8T3B8U0"/>
<name>A0A8T3B8U0_DENNO</name>
<protein>
    <submittedName>
        <fullName evidence="1">Uncharacterized protein</fullName>
    </submittedName>
</protein>
<accession>A0A8T3B8U0</accession>
<keyword evidence="2" id="KW-1185">Reference proteome</keyword>
<dbReference type="Proteomes" id="UP000829196">
    <property type="component" value="Unassembled WGS sequence"/>
</dbReference>
<evidence type="ECO:0000313" key="1">
    <source>
        <dbReference type="EMBL" id="KAI0507334.1"/>
    </source>
</evidence>
<proteinExistence type="predicted"/>
<comment type="caution">
    <text evidence="1">The sequence shown here is derived from an EMBL/GenBank/DDBJ whole genome shotgun (WGS) entry which is preliminary data.</text>
</comment>
<gene>
    <name evidence="1" type="ORF">KFK09_013456</name>
</gene>
<reference evidence="1" key="1">
    <citation type="journal article" date="2022" name="Front. Genet.">
        <title>Chromosome-Scale Assembly of the Dendrobium nobile Genome Provides Insights Into the Molecular Mechanism of the Biosynthesis of the Medicinal Active Ingredient of Dendrobium.</title>
        <authorList>
            <person name="Xu Q."/>
            <person name="Niu S.-C."/>
            <person name="Li K.-L."/>
            <person name="Zheng P.-J."/>
            <person name="Zhang X.-J."/>
            <person name="Jia Y."/>
            <person name="Liu Y."/>
            <person name="Niu Y.-X."/>
            <person name="Yu L.-H."/>
            <person name="Chen D.-F."/>
            <person name="Zhang G.-Q."/>
        </authorList>
    </citation>
    <scope>NUCLEOTIDE SEQUENCE</scope>
    <source>
        <tissue evidence="1">Leaf</tissue>
    </source>
</reference>
<evidence type="ECO:0000313" key="2">
    <source>
        <dbReference type="Proteomes" id="UP000829196"/>
    </source>
</evidence>
<dbReference type="EMBL" id="JAGYWB010000010">
    <property type="protein sequence ID" value="KAI0507334.1"/>
    <property type="molecule type" value="Genomic_DNA"/>
</dbReference>
<dbReference type="SMR" id="A0A8T3B8U0"/>